<dbReference type="STRING" id="32473.ENSXCOP00000020617"/>
<dbReference type="Ensembl" id="ENSXCOT00000020867.1">
    <property type="protein sequence ID" value="ENSXCOP00000020617.1"/>
    <property type="gene ID" value="ENSXCOG00000015447.1"/>
</dbReference>
<reference evidence="1" key="2">
    <citation type="submission" date="2025-09" db="UniProtKB">
        <authorList>
            <consortium name="Ensembl"/>
        </authorList>
    </citation>
    <scope>IDENTIFICATION</scope>
</reference>
<accession>A0A3B5MAJ5</accession>
<protein>
    <submittedName>
        <fullName evidence="1">Uncharacterized protein</fullName>
    </submittedName>
</protein>
<evidence type="ECO:0000313" key="2">
    <source>
        <dbReference type="Proteomes" id="UP000261380"/>
    </source>
</evidence>
<dbReference type="GeneTree" id="ENSGT01000000216370"/>
<keyword evidence="2" id="KW-1185">Reference proteome</keyword>
<sequence length="51" mass="5255">MAASIIETCHVACSANRTPNVVSWGRGGTVAFGTCNSVALSSLPLLRPIPQ</sequence>
<dbReference type="AlphaFoldDB" id="A0A3B5MAJ5"/>
<dbReference type="Proteomes" id="UP000261380">
    <property type="component" value="Unplaced"/>
</dbReference>
<name>A0A3B5MAJ5_9TELE</name>
<evidence type="ECO:0000313" key="1">
    <source>
        <dbReference type="Ensembl" id="ENSXCOP00000020617.1"/>
    </source>
</evidence>
<organism evidence="1 2">
    <name type="scientific">Xiphophorus couchianus</name>
    <name type="common">Monterrey platyfish</name>
    <dbReference type="NCBI Taxonomy" id="32473"/>
    <lineage>
        <taxon>Eukaryota</taxon>
        <taxon>Metazoa</taxon>
        <taxon>Chordata</taxon>
        <taxon>Craniata</taxon>
        <taxon>Vertebrata</taxon>
        <taxon>Euteleostomi</taxon>
        <taxon>Actinopterygii</taxon>
        <taxon>Neopterygii</taxon>
        <taxon>Teleostei</taxon>
        <taxon>Neoteleostei</taxon>
        <taxon>Acanthomorphata</taxon>
        <taxon>Ovalentaria</taxon>
        <taxon>Atherinomorphae</taxon>
        <taxon>Cyprinodontiformes</taxon>
        <taxon>Poeciliidae</taxon>
        <taxon>Poeciliinae</taxon>
        <taxon>Xiphophorus</taxon>
    </lineage>
</organism>
<proteinExistence type="predicted"/>
<reference evidence="1" key="1">
    <citation type="submission" date="2025-08" db="UniProtKB">
        <authorList>
            <consortium name="Ensembl"/>
        </authorList>
    </citation>
    <scope>IDENTIFICATION</scope>
</reference>